<keyword evidence="2" id="KW-1133">Transmembrane helix</keyword>
<keyword evidence="2" id="KW-0472">Membrane</keyword>
<dbReference type="GO" id="GO:0006396">
    <property type="term" value="P:RNA processing"/>
    <property type="evidence" value="ECO:0007669"/>
    <property type="project" value="InterPro"/>
</dbReference>
<feature type="compositionally biased region" description="Polar residues" evidence="1">
    <location>
        <begin position="611"/>
        <end position="624"/>
    </location>
</feature>
<dbReference type="GO" id="GO:0003723">
    <property type="term" value="F:RNA binding"/>
    <property type="evidence" value="ECO:0007669"/>
    <property type="project" value="InterPro"/>
</dbReference>
<dbReference type="GO" id="GO:0048471">
    <property type="term" value="C:perinuclear region of cytoplasm"/>
    <property type="evidence" value="ECO:0007669"/>
    <property type="project" value="TreeGrafter"/>
</dbReference>
<feature type="region of interest" description="Disordered" evidence="1">
    <location>
        <begin position="987"/>
        <end position="1141"/>
    </location>
</feature>
<evidence type="ECO:0000313" key="5">
    <source>
        <dbReference type="EMBL" id="RTG85591.1"/>
    </source>
</evidence>
<sequence>MASPLPPVDIEQQNIIDKLAEFVARNGPEFEALTSEKQRDNPKFAFLRGGQFHEYYMFRVNEARKIWQQQYSTKNKSHQVGVILFDNFIPGFIWFVIHIRGQGGCFVCGRFVIFTKVSVIGSGLSIRFFCRSNWVNMNEQWDQYGGNPDHWQRYSSAPPGHCGWGGPDPSWYPKPQWPHFQQGVRMHGGQPEYPYHPPSEAVDSYRHGNYNNHPPYGYPGHHGAFPIQQFSFGPETYRAPRPHYDYQVPGGSELGEADIEQSEKNLAAQHESLLARQNVEILELLDKKREENVRKTGEQLNMSWEQMNECRGGNRINPIIIITIIIIIIMIQPLIEACTKENISKGKSWVVDKMSESPELTKLMSDYLITRASAISVTFDLRLHLVYLLNDLLHHSKRRGAPVHLQEALHETVPVIFCLATEIADDEQRAKINRVLSLWETNSYLPVEVLVKMRPPESGKFLAEWKESQSKPFESEIDKIKANIMNQYTSLERQHQEFADHVLRQLASSHSDKSDEASISDNHHSQYGSSHHPMQNVDPNFTYWGPPPQTTGGFDMLPQDMMSGSDPRDMQRRMPGYPPPSQMSGYTGPGGGGASYPPQMGWPPGQHDSAKWNQSVPNYNSQPGHKNFGGHELSSNVYIEGEEPEDEQSVYPNSSYECGSYGGYYNHNNNDYRQYEDSSHGVRNTRDNQNNRDEKPRTFRGSRPSRFSSAPSHPETGNEKKIDRSDTGKNTVSMEQQHITPKTDLEMPKNSENSMIPVVESYDINQKFPAWQLPAGLVHPLIRLKDFDFTPLNENNLQLLPPTTPSERLLMALENFYMPPTPDKPRDGEGWEHMALHEFYTKKERARPSEHKENDRDNTSTSKAKSNRRRQHSGGSYASSHSEYDFTNELVPDLQHDTVVDVEKPFSRDNSDKEGPLGPSQLSYITSYPKLAVGQPLRTGLEALTLAPPPMQCMQGQLTHNYSAYKTAGIQPGIPIPVPPLPGLLGAIPPGPSGFPNTSFLQFPPPVNQPPPTLPLPQGLIQRPPPGFSVDRFESRGSRSRSRSDSRSKSHSHSADSRSRDFRSRSRSQSRSHSSQSRSQSRSDSRDSRSKSVSPNNDDETGSNQSRGLSRDRRRNRSRSRSSGSPFARFTSAPGPGGLGAAGGGGSGGNINAARAAAIAAAVSIANSINAQSGWSNNNVSNSNNTSNNIPTNAFNNQGFSGPGLLPGGPYADTNRITYYGGGFQPNQGQHNRGGGVGGGGSRGGYNSNNLPGRGGGNMRYHGSDDRFYPPPRDHQRR</sequence>
<feature type="compositionally biased region" description="Basic and acidic residues" evidence="1">
    <location>
        <begin position="1031"/>
        <end position="1064"/>
    </location>
</feature>
<feature type="domain" description="SURP motif" evidence="3">
    <location>
        <begin position="15"/>
        <end position="59"/>
    </location>
</feature>
<comment type="caution">
    <text evidence="5">The sequence shown here is derived from an EMBL/GenBank/DDBJ whole genome shotgun (WGS) entry which is preliminary data.</text>
</comment>
<evidence type="ECO:0000256" key="1">
    <source>
        <dbReference type="SAM" id="MobiDB-lite"/>
    </source>
</evidence>
<accession>A0A430QD01</accession>
<evidence type="ECO:0000256" key="2">
    <source>
        <dbReference type="SAM" id="Phobius"/>
    </source>
</evidence>
<feature type="region of interest" description="Disordered" evidence="1">
    <location>
        <begin position="665"/>
        <end position="750"/>
    </location>
</feature>
<keyword evidence="2" id="KW-0812">Transmembrane</keyword>
<protein>
    <submittedName>
        <fullName evidence="5">Calcium homeostasis endoplasmic reticulum protein</fullName>
    </submittedName>
</protein>
<feature type="compositionally biased region" description="Polar residues" evidence="1">
    <location>
        <begin position="728"/>
        <end position="740"/>
    </location>
</feature>
<dbReference type="GO" id="GO:0006874">
    <property type="term" value="P:intracellular calcium ion homeostasis"/>
    <property type="evidence" value="ECO:0007669"/>
    <property type="project" value="TreeGrafter"/>
</dbReference>
<dbReference type="InterPro" id="IPR006569">
    <property type="entry name" value="CID_dom"/>
</dbReference>
<evidence type="ECO:0000313" key="6">
    <source>
        <dbReference type="Proteomes" id="UP000290809"/>
    </source>
</evidence>
<dbReference type="InterPro" id="IPR000061">
    <property type="entry name" value="Surp"/>
</dbReference>
<feature type="compositionally biased region" description="Basic and acidic residues" evidence="1">
    <location>
        <begin position="716"/>
        <end position="727"/>
    </location>
</feature>
<feature type="compositionally biased region" description="Basic and acidic residues" evidence="1">
    <location>
        <begin position="842"/>
        <end position="858"/>
    </location>
</feature>
<dbReference type="STRING" id="6184.A0A430QD01"/>
<feature type="transmembrane region" description="Helical" evidence="2">
    <location>
        <begin position="111"/>
        <end position="130"/>
    </location>
</feature>
<dbReference type="Pfam" id="PF01805">
    <property type="entry name" value="Surp"/>
    <property type="match status" value="1"/>
</dbReference>
<name>A0A430QD01_SCHBO</name>
<feature type="transmembrane region" description="Helical" evidence="2">
    <location>
        <begin position="316"/>
        <end position="335"/>
    </location>
</feature>
<proteinExistence type="predicted"/>
<dbReference type="Proteomes" id="UP000290809">
    <property type="component" value="Unassembled WGS sequence"/>
</dbReference>
<dbReference type="PROSITE" id="PS50128">
    <property type="entry name" value="SURP"/>
    <property type="match status" value="1"/>
</dbReference>
<dbReference type="InterPro" id="IPR008942">
    <property type="entry name" value="ENTH_VHS"/>
</dbReference>
<feature type="compositionally biased region" description="Basic and acidic residues" evidence="1">
    <location>
        <begin position="510"/>
        <end position="524"/>
    </location>
</feature>
<feature type="region of interest" description="Disordered" evidence="1">
    <location>
        <begin position="842"/>
        <end position="882"/>
    </location>
</feature>
<gene>
    <name evidence="5" type="ORF">DC041_0002905</name>
</gene>
<feature type="compositionally biased region" description="Polar residues" evidence="1">
    <location>
        <begin position="525"/>
        <end position="539"/>
    </location>
</feature>
<feature type="region of interest" description="Disordered" evidence="1">
    <location>
        <begin position="507"/>
        <end position="632"/>
    </location>
</feature>
<keyword evidence="6" id="KW-1185">Reference proteome</keyword>
<organism evidence="5 6">
    <name type="scientific">Schistosoma bovis</name>
    <name type="common">Blood fluke</name>
    <dbReference type="NCBI Taxonomy" id="6184"/>
    <lineage>
        <taxon>Eukaryota</taxon>
        <taxon>Metazoa</taxon>
        <taxon>Spiralia</taxon>
        <taxon>Lophotrochozoa</taxon>
        <taxon>Platyhelminthes</taxon>
        <taxon>Trematoda</taxon>
        <taxon>Digenea</taxon>
        <taxon>Strigeidida</taxon>
        <taxon>Schistosomatoidea</taxon>
        <taxon>Schistosomatidae</taxon>
        <taxon>Schistosoma</taxon>
    </lineage>
</organism>
<feature type="transmembrane region" description="Helical" evidence="2">
    <location>
        <begin position="80"/>
        <end position="99"/>
    </location>
</feature>
<dbReference type="SUPFAM" id="SSF48464">
    <property type="entry name" value="ENTH/VHS domain"/>
    <property type="match status" value="1"/>
</dbReference>
<dbReference type="Gene3D" id="1.10.10.790">
    <property type="entry name" value="Surp module"/>
    <property type="match status" value="1"/>
</dbReference>
<feature type="compositionally biased region" description="Low complexity" evidence="1">
    <location>
        <begin position="1071"/>
        <end position="1080"/>
    </location>
</feature>
<reference evidence="5 6" key="1">
    <citation type="journal article" date="2019" name="PLoS Pathog.">
        <title>Genome sequence of the bovine parasite Schistosoma bovis Tanzania.</title>
        <authorList>
            <person name="Oey H."/>
            <person name="Zakrzewski M."/>
            <person name="Gobert G."/>
            <person name="Gravermann K."/>
            <person name="Stoye J."/>
            <person name="Jones M."/>
            <person name="Mcmanus D."/>
            <person name="Krause L."/>
        </authorList>
    </citation>
    <scope>NUCLEOTIDE SEQUENCE [LARGE SCALE GENOMIC DNA]</scope>
    <source>
        <strain evidence="5 6">TAN1997</strain>
    </source>
</reference>
<feature type="domain" description="CID" evidence="4">
    <location>
        <begin position="319"/>
        <end position="461"/>
    </location>
</feature>
<dbReference type="Pfam" id="PF25127">
    <property type="entry name" value="DUF7819"/>
    <property type="match status" value="1"/>
</dbReference>
<feature type="compositionally biased region" description="Gly residues" evidence="1">
    <location>
        <begin position="1232"/>
        <end position="1244"/>
    </location>
</feature>
<feature type="region of interest" description="Disordered" evidence="1">
    <location>
        <begin position="1222"/>
        <end position="1278"/>
    </location>
</feature>
<dbReference type="AlphaFoldDB" id="A0A430QD01"/>
<feature type="compositionally biased region" description="Basic and acidic residues" evidence="1">
    <location>
        <begin position="673"/>
        <end position="697"/>
    </location>
</feature>
<dbReference type="PANTHER" id="PTHR12323">
    <property type="entry name" value="SR-RELATED CTD ASSOCIATED FACTOR 6"/>
    <property type="match status" value="1"/>
</dbReference>
<evidence type="ECO:0000259" key="4">
    <source>
        <dbReference type="PROSITE" id="PS51391"/>
    </source>
</evidence>
<feature type="compositionally biased region" description="Pro residues" evidence="1">
    <location>
        <begin position="1003"/>
        <end position="1015"/>
    </location>
</feature>
<dbReference type="SMART" id="SM00648">
    <property type="entry name" value="SWAP"/>
    <property type="match status" value="1"/>
</dbReference>
<evidence type="ECO:0000259" key="3">
    <source>
        <dbReference type="PROSITE" id="PS50128"/>
    </source>
</evidence>
<dbReference type="Gene3D" id="1.25.40.90">
    <property type="match status" value="1"/>
</dbReference>
<dbReference type="PROSITE" id="PS51391">
    <property type="entry name" value="CID"/>
    <property type="match status" value="1"/>
</dbReference>
<dbReference type="EMBL" id="QMKO01001945">
    <property type="protein sequence ID" value="RTG85591.1"/>
    <property type="molecule type" value="Genomic_DNA"/>
</dbReference>
<dbReference type="InterPro" id="IPR056721">
    <property type="entry name" value="DUF7819"/>
</dbReference>
<feature type="compositionally biased region" description="Basic and acidic residues" evidence="1">
    <location>
        <begin position="1262"/>
        <end position="1278"/>
    </location>
</feature>
<dbReference type="PANTHER" id="PTHR12323:SF0">
    <property type="entry name" value="CALCIUM HOMEOSTASIS ENDOPLASMIC RETICULUM PROTEIN"/>
    <property type="match status" value="1"/>
</dbReference>
<dbReference type="SUPFAM" id="SSF109905">
    <property type="entry name" value="Surp module (SWAP domain)"/>
    <property type="match status" value="1"/>
</dbReference>
<feature type="compositionally biased region" description="Basic and acidic residues" evidence="1">
    <location>
        <begin position="1081"/>
        <end position="1090"/>
    </location>
</feature>
<dbReference type="InterPro" id="IPR035967">
    <property type="entry name" value="SWAP/Surp_sf"/>
</dbReference>
<dbReference type="Pfam" id="PF04818">
    <property type="entry name" value="CID"/>
    <property type="match status" value="1"/>
</dbReference>